<gene>
    <name evidence="9" type="ORF">FBF83_15450</name>
</gene>
<comment type="subcellular location">
    <subcellularLocation>
        <location evidence="1">Membrane</location>
        <topology evidence="1">Multi-pass membrane protein</topology>
    </subcellularLocation>
</comment>
<evidence type="ECO:0000256" key="1">
    <source>
        <dbReference type="ARBA" id="ARBA00004141"/>
    </source>
</evidence>
<keyword evidence="4" id="KW-0378">Hydrolase</keyword>
<keyword evidence="3 7" id="KW-0812">Transmembrane</keyword>
<dbReference type="GO" id="GO:0016020">
    <property type="term" value="C:membrane"/>
    <property type="evidence" value="ECO:0007669"/>
    <property type="project" value="UniProtKB-SubCell"/>
</dbReference>
<dbReference type="InterPro" id="IPR050925">
    <property type="entry name" value="Rhomboid_protease_S54"/>
</dbReference>
<evidence type="ECO:0000256" key="2">
    <source>
        <dbReference type="ARBA" id="ARBA00009045"/>
    </source>
</evidence>
<keyword evidence="6 7" id="KW-0472">Membrane</keyword>
<dbReference type="Gene3D" id="1.20.1540.10">
    <property type="entry name" value="Rhomboid-like"/>
    <property type="match status" value="1"/>
</dbReference>
<feature type="transmembrane region" description="Helical" evidence="7">
    <location>
        <begin position="6"/>
        <end position="27"/>
    </location>
</feature>
<evidence type="ECO:0000256" key="4">
    <source>
        <dbReference type="ARBA" id="ARBA00022801"/>
    </source>
</evidence>
<evidence type="ECO:0000256" key="7">
    <source>
        <dbReference type="SAM" id="Phobius"/>
    </source>
</evidence>
<evidence type="ECO:0000259" key="8">
    <source>
        <dbReference type="Pfam" id="PF01694"/>
    </source>
</evidence>
<evidence type="ECO:0000256" key="3">
    <source>
        <dbReference type="ARBA" id="ARBA00022692"/>
    </source>
</evidence>
<evidence type="ECO:0000256" key="5">
    <source>
        <dbReference type="ARBA" id="ARBA00022989"/>
    </source>
</evidence>
<keyword evidence="5 7" id="KW-1133">Transmembrane helix</keyword>
<feature type="transmembrane region" description="Helical" evidence="7">
    <location>
        <begin position="150"/>
        <end position="180"/>
    </location>
</feature>
<dbReference type="GO" id="GO:0004252">
    <property type="term" value="F:serine-type endopeptidase activity"/>
    <property type="evidence" value="ECO:0007669"/>
    <property type="project" value="InterPro"/>
</dbReference>
<proteinExistence type="inferred from homology"/>
<protein>
    <submittedName>
        <fullName evidence="9">Rhomboid family intramembrane serine protease</fullName>
    </submittedName>
</protein>
<accession>A0A4U1MG64</accession>
<reference evidence="9 10" key="1">
    <citation type="submission" date="2019-04" db="EMBL/GenBank/DDBJ databases">
        <title>Genome sequence of Bacillus hwajinpoensis strain Y2.</title>
        <authorList>
            <person name="Fair J.L."/>
            <person name="Maclea K.S."/>
        </authorList>
    </citation>
    <scope>NUCLEOTIDE SEQUENCE [LARGE SCALE GENOMIC DNA]</scope>
    <source>
        <strain evidence="9 10">Y2</strain>
    </source>
</reference>
<sequence>MSITNTPLVTLTIFIMYIIIFVIDKILNSKLSNWGTGKSFDYMGKGEWYRLITAPFFHMNLVHMMGNAFGIYFVGLVLENKIGSSMFLLIYLVGNLFVSVLFSNFFSFSKGTGASPGIFALIGCLVYLFTQTPELFDFQLGTWKTNYILLYSILGNFIGRGGAFSHLLGFIFGVMISLFLQ</sequence>
<dbReference type="AlphaFoldDB" id="A0A4U1MG64"/>
<feature type="transmembrane region" description="Helical" evidence="7">
    <location>
        <begin position="86"/>
        <end position="106"/>
    </location>
</feature>
<dbReference type="EMBL" id="SWFM01000004">
    <property type="protein sequence ID" value="TKD69382.1"/>
    <property type="molecule type" value="Genomic_DNA"/>
</dbReference>
<feature type="domain" description="Peptidase S54 rhomboid" evidence="8">
    <location>
        <begin position="45"/>
        <end position="180"/>
    </location>
</feature>
<dbReference type="SUPFAM" id="SSF144091">
    <property type="entry name" value="Rhomboid-like"/>
    <property type="match status" value="1"/>
</dbReference>
<feature type="transmembrane region" description="Helical" evidence="7">
    <location>
        <begin position="113"/>
        <end position="130"/>
    </location>
</feature>
<evidence type="ECO:0000313" key="9">
    <source>
        <dbReference type="EMBL" id="TKD69382.1"/>
    </source>
</evidence>
<name>A0A4U1MG64_9BACL</name>
<evidence type="ECO:0000313" key="10">
    <source>
        <dbReference type="Proteomes" id="UP000310541"/>
    </source>
</evidence>
<comment type="caution">
    <text evidence="9">The sequence shown here is derived from an EMBL/GenBank/DDBJ whole genome shotgun (WGS) entry which is preliminary data.</text>
</comment>
<dbReference type="InterPro" id="IPR035952">
    <property type="entry name" value="Rhomboid-like_sf"/>
</dbReference>
<dbReference type="InterPro" id="IPR022764">
    <property type="entry name" value="Peptidase_S54_rhomboid_dom"/>
</dbReference>
<organism evidence="9 10">
    <name type="scientific">Guptibacillus hwajinpoensis</name>
    <dbReference type="NCBI Taxonomy" id="208199"/>
    <lineage>
        <taxon>Bacteria</taxon>
        <taxon>Bacillati</taxon>
        <taxon>Bacillota</taxon>
        <taxon>Bacilli</taxon>
        <taxon>Bacillales</taxon>
        <taxon>Guptibacillaceae</taxon>
        <taxon>Guptibacillus</taxon>
    </lineage>
</organism>
<dbReference type="PANTHER" id="PTHR43731:SF14">
    <property type="entry name" value="PRESENILIN-ASSOCIATED RHOMBOID-LIKE PROTEIN, MITOCHONDRIAL"/>
    <property type="match status" value="1"/>
</dbReference>
<dbReference type="OrthoDB" id="9813074at2"/>
<dbReference type="PANTHER" id="PTHR43731">
    <property type="entry name" value="RHOMBOID PROTEASE"/>
    <property type="match status" value="1"/>
</dbReference>
<comment type="similarity">
    <text evidence="2">Belongs to the peptidase S54 family.</text>
</comment>
<evidence type="ECO:0000256" key="6">
    <source>
        <dbReference type="ARBA" id="ARBA00023136"/>
    </source>
</evidence>
<dbReference type="GO" id="GO:0006508">
    <property type="term" value="P:proteolysis"/>
    <property type="evidence" value="ECO:0007669"/>
    <property type="project" value="UniProtKB-KW"/>
</dbReference>
<dbReference type="Pfam" id="PF01694">
    <property type="entry name" value="Rhomboid"/>
    <property type="match status" value="1"/>
</dbReference>
<keyword evidence="9" id="KW-0645">Protease</keyword>
<dbReference type="RefSeq" id="WP_136948046.1">
    <property type="nucleotide sequence ID" value="NZ_SWFM01000004.1"/>
</dbReference>
<feature type="transmembrane region" description="Helical" evidence="7">
    <location>
        <begin position="48"/>
        <end position="74"/>
    </location>
</feature>
<dbReference type="Proteomes" id="UP000310541">
    <property type="component" value="Unassembled WGS sequence"/>
</dbReference>